<dbReference type="EC" id="3.2.1.52" evidence="3"/>
<dbReference type="PANTHER" id="PTHR30480:SF13">
    <property type="entry name" value="BETA-HEXOSAMINIDASE"/>
    <property type="match status" value="1"/>
</dbReference>
<comment type="catalytic activity">
    <reaction evidence="1">
        <text>Hydrolysis of terminal non-reducing N-acetyl-D-hexosamine residues in N-acetyl-beta-D-hexosaminides.</text>
        <dbReference type="EC" id="3.2.1.52"/>
    </reaction>
</comment>
<dbReference type="PANTHER" id="PTHR30480">
    <property type="entry name" value="BETA-HEXOSAMINIDASE-RELATED"/>
    <property type="match status" value="1"/>
</dbReference>
<comment type="similarity">
    <text evidence="2">Belongs to the glycosyl hydrolase 3 family.</text>
</comment>
<dbReference type="InterPro" id="IPR001764">
    <property type="entry name" value="Glyco_hydro_3_N"/>
</dbReference>
<evidence type="ECO:0000313" key="7">
    <source>
        <dbReference type="EMBL" id="SBV94182.1"/>
    </source>
</evidence>
<reference evidence="7" key="1">
    <citation type="submission" date="2016-04" db="EMBL/GenBank/DDBJ databases">
        <authorList>
            <person name="Evans L.H."/>
            <person name="Alamgir A."/>
            <person name="Owens N."/>
            <person name="Weber N.D."/>
            <person name="Virtaneva K."/>
            <person name="Barbian K."/>
            <person name="Babar A."/>
            <person name="Rosenke K."/>
        </authorList>
    </citation>
    <scope>NUCLEOTIDE SEQUENCE</scope>
    <source>
        <strain evidence="7">92-2</strain>
    </source>
</reference>
<dbReference type="GO" id="GO:0009254">
    <property type="term" value="P:peptidoglycan turnover"/>
    <property type="evidence" value="ECO:0007669"/>
    <property type="project" value="TreeGrafter"/>
</dbReference>
<organism evidence="7">
    <name type="scientific">uncultured Desulfovibrio sp</name>
    <dbReference type="NCBI Taxonomy" id="167968"/>
    <lineage>
        <taxon>Bacteria</taxon>
        <taxon>Pseudomonadati</taxon>
        <taxon>Thermodesulfobacteriota</taxon>
        <taxon>Desulfovibrionia</taxon>
        <taxon>Desulfovibrionales</taxon>
        <taxon>Desulfovibrionaceae</taxon>
        <taxon>Desulfovibrio</taxon>
        <taxon>environmental samples</taxon>
    </lineage>
</organism>
<dbReference type="GO" id="GO:0004563">
    <property type="term" value="F:beta-N-acetylhexosaminidase activity"/>
    <property type="evidence" value="ECO:0007669"/>
    <property type="project" value="UniProtKB-EC"/>
</dbReference>
<evidence type="ECO:0000256" key="5">
    <source>
        <dbReference type="ARBA" id="ARBA00023295"/>
    </source>
</evidence>
<keyword evidence="4" id="KW-0378">Hydrolase</keyword>
<dbReference type="Gene3D" id="3.20.20.300">
    <property type="entry name" value="Glycoside hydrolase, family 3, N-terminal domain"/>
    <property type="match status" value="1"/>
</dbReference>
<name>A0A212J3Z3_9BACT</name>
<dbReference type="RefSeq" id="WP_227117682.1">
    <property type="nucleotide sequence ID" value="NZ_LT598928.1"/>
</dbReference>
<dbReference type="AlphaFoldDB" id="A0A212J3Z3"/>
<protein>
    <recommendedName>
        <fullName evidence="3">beta-N-acetylhexosaminidase</fullName>
        <ecNumber evidence="3">3.2.1.52</ecNumber>
    </recommendedName>
</protein>
<sequence length="428" mass="45451">MFDAVNRGKSPNVSRCSDSQILFAAARKGGVTLCLLALALISCFSPLLRSGASAAQAAPAKTSAGSAAPSLDVMIGSMLMLGFRGADLPQGDAFLAQVRAGHVGHIILFDRDVTTGGERNIISPQQVRRLTASLRAASPCPMFIAVDQEGGRVRRLKPQRGFADLPSAQSMGAASPEKTRAIARQLGVELASLGISVDLAPVADVNSNPANPAIGALERSFSPNPALVAAHALAFGQGLAQSGIIPALKHFPGQGGAQKDSHLGLTDITRSWNAKTDLAPYAQAFAQGWPGMVMLGHLYHKGLDPQYPATLSRAVVADLLRGRMGWQGVIISDDMQMKAITDHYGMEQAMLLAVNAGVDILLFGNNLYWDETLPRKAFDALRGLVESGRISRQRIMESWLRITNLYASRATAARAAADGFSALYPWTR</sequence>
<feature type="domain" description="Glycoside hydrolase family 3 N-terminal" evidence="6">
    <location>
        <begin position="93"/>
        <end position="405"/>
    </location>
</feature>
<accession>A0A212J3Z3</accession>
<proteinExistence type="inferred from homology"/>
<gene>
    <name evidence="7" type="ORF">KM92DES2_10496</name>
</gene>
<dbReference type="SUPFAM" id="SSF51445">
    <property type="entry name" value="(Trans)glycosidases"/>
    <property type="match status" value="1"/>
</dbReference>
<evidence type="ECO:0000259" key="6">
    <source>
        <dbReference type="Pfam" id="PF00933"/>
    </source>
</evidence>
<evidence type="ECO:0000256" key="3">
    <source>
        <dbReference type="ARBA" id="ARBA00012663"/>
    </source>
</evidence>
<evidence type="ECO:0000256" key="4">
    <source>
        <dbReference type="ARBA" id="ARBA00022801"/>
    </source>
</evidence>
<dbReference type="Pfam" id="PF00933">
    <property type="entry name" value="Glyco_hydro_3"/>
    <property type="match status" value="1"/>
</dbReference>
<dbReference type="InterPro" id="IPR017853">
    <property type="entry name" value="GH"/>
</dbReference>
<evidence type="ECO:0000256" key="1">
    <source>
        <dbReference type="ARBA" id="ARBA00001231"/>
    </source>
</evidence>
<dbReference type="GO" id="GO:0005975">
    <property type="term" value="P:carbohydrate metabolic process"/>
    <property type="evidence" value="ECO:0007669"/>
    <property type="project" value="InterPro"/>
</dbReference>
<dbReference type="EMBL" id="FLUP01000001">
    <property type="protein sequence ID" value="SBV94182.1"/>
    <property type="molecule type" value="Genomic_DNA"/>
</dbReference>
<evidence type="ECO:0000256" key="2">
    <source>
        <dbReference type="ARBA" id="ARBA00005336"/>
    </source>
</evidence>
<keyword evidence="5" id="KW-0326">Glycosidase</keyword>
<dbReference type="InterPro" id="IPR036962">
    <property type="entry name" value="Glyco_hydro_3_N_sf"/>
</dbReference>
<dbReference type="InterPro" id="IPR050226">
    <property type="entry name" value="NagZ_Beta-hexosaminidase"/>
</dbReference>